<organism evidence="1 2">
    <name type="scientific">Macleaya cordata</name>
    <name type="common">Five-seeded plume-poppy</name>
    <name type="synonym">Bocconia cordata</name>
    <dbReference type="NCBI Taxonomy" id="56857"/>
    <lineage>
        <taxon>Eukaryota</taxon>
        <taxon>Viridiplantae</taxon>
        <taxon>Streptophyta</taxon>
        <taxon>Embryophyta</taxon>
        <taxon>Tracheophyta</taxon>
        <taxon>Spermatophyta</taxon>
        <taxon>Magnoliopsida</taxon>
        <taxon>Ranunculales</taxon>
        <taxon>Papaveraceae</taxon>
        <taxon>Papaveroideae</taxon>
        <taxon>Macleaya</taxon>
    </lineage>
</organism>
<evidence type="ECO:0000313" key="1">
    <source>
        <dbReference type="EMBL" id="OVA17089.1"/>
    </source>
</evidence>
<dbReference type="Gene3D" id="3.60.10.10">
    <property type="entry name" value="Endonuclease/exonuclease/phosphatase"/>
    <property type="match status" value="1"/>
</dbReference>
<keyword evidence="1" id="KW-0255">Endonuclease</keyword>
<evidence type="ECO:0000313" key="2">
    <source>
        <dbReference type="Proteomes" id="UP000195402"/>
    </source>
</evidence>
<dbReference type="EMBL" id="MVGT01000454">
    <property type="protein sequence ID" value="OVA17089.1"/>
    <property type="molecule type" value="Genomic_DNA"/>
</dbReference>
<dbReference type="SUPFAM" id="SSF56219">
    <property type="entry name" value="DNase I-like"/>
    <property type="match status" value="1"/>
</dbReference>
<dbReference type="PANTHER" id="PTHR35218:SF9">
    <property type="entry name" value="ENDONUCLEASE_EXONUCLEASE_PHOSPHATASE DOMAIN-CONTAINING PROTEIN"/>
    <property type="match status" value="1"/>
</dbReference>
<dbReference type="GO" id="GO:0004527">
    <property type="term" value="F:exonuclease activity"/>
    <property type="evidence" value="ECO:0007669"/>
    <property type="project" value="UniProtKB-KW"/>
</dbReference>
<gene>
    <name evidence="1" type="ORF">BVC80_9047g44</name>
</gene>
<proteinExistence type="predicted"/>
<dbReference type="InParanoid" id="A0A200R2Y3"/>
<dbReference type="GO" id="GO:0004519">
    <property type="term" value="F:endonuclease activity"/>
    <property type="evidence" value="ECO:0007669"/>
    <property type="project" value="UniProtKB-KW"/>
</dbReference>
<keyword evidence="1" id="KW-0269">Exonuclease</keyword>
<dbReference type="Proteomes" id="UP000195402">
    <property type="component" value="Unassembled WGS sequence"/>
</dbReference>
<comment type="caution">
    <text evidence="1">The sequence shown here is derived from an EMBL/GenBank/DDBJ whole genome shotgun (WGS) entry which is preliminary data.</text>
</comment>
<keyword evidence="1" id="KW-0540">Nuclease</keyword>
<dbReference type="AlphaFoldDB" id="A0A200R2Y3"/>
<dbReference type="OrthoDB" id="1748181at2759"/>
<dbReference type="InterPro" id="IPR036691">
    <property type="entry name" value="Endo/exonu/phosph_ase_sf"/>
</dbReference>
<dbReference type="PANTHER" id="PTHR35218">
    <property type="entry name" value="RNASE H DOMAIN-CONTAINING PROTEIN"/>
    <property type="match status" value="1"/>
</dbReference>
<protein>
    <submittedName>
        <fullName evidence="1">Endonuclease/exonuclease/phosphatase</fullName>
    </submittedName>
</protein>
<keyword evidence="1" id="KW-0378">Hydrolase</keyword>
<name>A0A200R2Y3_MACCD</name>
<accession>A0A200R2Y3</accession>
<keyword evidence="2" id="KW-1185">Reference proteome</keyword>
<sequence>MRTIFWNVRGLAKLKARCKLRELVKAHSPDYLFVVEPLVAYSNSFCASLRLQGMYPEAIHNTDSNCNANIWIFWYRDLSRPSIIASSTQQIFVEMERVLITGVHAKCTAIGRRKLWNELGLVNSMNKPWLVLGDFNTVLRCEEKK</sequence>
<reference evidence="1 2" key="1">
    <citation type="journal article" date="2017" name="Mol. Plant">
        <title>The Genome of Medicinal Plant Macleaya cordata Provides New Insights into Benzylisoquinoline Alkaloids Metabolism.</title>
        <authorList>
            <person name="Liu X."/>
            <person name="Liu Y."/>
            <person name="Huang P."/>
            <person name="Ma Y."/>
            <person name="Qing Z."/>
            <person name="Tang Q."/>
            <person name="Cao H."/>
            <person name="Cheng P."/>
            <person name="Zheng Y."/>
            <person name="Yuan Z."/>
            <person name="Zhou Y."/>
            <person name="Liu J."/>
            <person name="Tang Z."/>
            <person name="Zhuo Y."/>
            <person name="Zhang Y."/>
            <person name="Yu L."/>
            <person name="Huang J."/>
            <person name="Yang P."/>
            <person name="Peng Q."/>
            <person name="Zhang J."/>
            <person name="Jiang W."/>
            <person name="Zhang Z."/>
            <person name="Lin K."/>
            <person name="Ro D.K."/>
            <person name="Chen X."/>
            <person name="Xiong X."/>
            <person name="Shang Y."/>
            <person name="Huang S."/>
            <person name="Zeng J."/>
        </authorList>
    </citation>
    <scope>NUCLEOTIDE SEQUENCE [LARGE SCALE GENOMIC DNA]</scope>
    <source>
        <strain evidence="2">cv. BLH2017</strain>
        <tissue evidence="1">Root</tissue>
    </source>
</reference>